<accession>A0A3M0A9K3</accession>
<dbReference type="GO" id="GO:0030729">
    <property type="term" value="F:acetoacetate-CoA ligase activity"/>
    <property type="evidence" value="ECO:0007669"/>
    <property type="project" value="InterPro"/>
</dbReference>
<dbReference type="PANTHER" id="PTHR42921:SF1">
    <property type="entry name" value="ACETOACETYL-COA SYNTHETASE"/>
    <property type="match status" value="1"/>
</dbReference>
<keyword evidence="4" id="KW-0067">ATP-binding</keyword>
<name>A0A3M0A9K3_9GAMM</name>
<dbReference type="InterPro" id="IPR000873">
    <property type="entry name" value="AMP-dep_synth/lig_dom"/>
</dbReference>
<dbReference type="OrthoDB" id="9803968at2"/>
<dbReference type="InterPro" id="IPR005914">
    <property type="entry name" value="Acac_CoA_synth"/>
</dbReference>
<evidence type="ECO:0000313" key="8">
    <source>
        <dbReference type="Proteomes" id="UP000267187"/>
    </source>
</evidence>
<dbReference type="PROSITE" id="PS00455">
    <property type="entry name" value="AMP_BINDING"/>
    <property type="match status" value="1"/>
</dbReference>
<protein>
    <submittedName>
        <fullName evidence="7">Acetoacetyl-CoA synthetase</fullName>
    </submittedName>
</protein>
<keyword evidence="8" id="KW-1185">Reference proteome</keyword>
<keyword evidence="2" id="KW-0436">Ligase</keyword>
<keyword evidence="3" id="KW-0547">Nucleotide-binding</keyword>
<dbReference type="SUPFAM" id="SSF56801">
    <property type="entry name" value="Acetyl-CoA synthetase-like"/>
    <property type="match status" value="1"/>
</dbReference>
<dbReference type="RefSeq" id="WP_121876860.1">
    <property type="nucleotide sequence ID" value="NZ_REFJ01000003.1"/>
</dbReference>
<evidence type="ECO:0000313" key="7">
    <source>
        <dbReference type="EMBL" id="RMA80179.1"/>
    </source>
</evidence>
<dbReference type="InterPro" id="IPR025110">
    <property type="entry name" value="AMP-bd_C"/>
</dbReference>
<dbReference type="EMBL" id="REFJ01000003">
    <property type="protein sequence ID" value="RMA80179.1"/>
    <property type="molecule type" value="Genomic_DNA"/>
</dbReference>
<evidence type="ECO:0000256" key="4">
    <source>
        <dbReference type="ARBA" id="ARBA00022840"/>
    </source>
</evidence>
<dbReference type="GO" id="GO:0006629">
    <property type="term" value="P:lipid metabolic process"/>
    <property type="evidence" value="ECO:0007669"/>
    <property type="project" value="InterPro"/>
</dbReference>
<dbReference type="PANTHER" id="PTHR42921">
    <property type="entry name" value="ACETOACETYL-COA SYNTHETASE"/>
    <property type="match status" value="1"/>
</dbReference>
<dbReference type="GO" id="GO:0005524">
    <property type="term" value="F:ATP binding"/>
    <property type="evidence" value="ECO:0007669"/>
    <property type="project" value="UniProtKB-KW"/>
</dbReference>
<evidence type="ECO:0000259" key="6">
    <source>
        <dbReference type="Pfam" id="PF13193"/>
    </source>
</evidence>
<reference evidence="7 8" key="1">
    <citation type="submission" date="2018-10" db="EMBL/GenBank/DDBJ databases">
        <title>Genomic Encyclopedia of Type Strains, Phase IV (KMG-IV): sequencing the most valuable type-strain genomes for metagenomic binning, comparative biology and taxonomic classification.</title>
        <authorList>
            <person name="Goeker M."/>
        </authorList>
    </citation>
    <scope>NUCLEOTIDE SEQUENCE [LARGE SCALE GENOMIC DNA]</scope>
    <source>
        <strain evidence="7 8">DSM 25080</strain>
    </source>
</reference>
<feature type="domain" description="AMP-dependent synthetase/ligase" evidence="5">
    <location>
        <begin position="97"/>
        <end position="462"/>
    </location>
</feature>
<dbReference type="NCBIfam" id="TIGR01217">
    <property type="entry name" value="ac_ac_CoA_syn"/>
    <property type="match status" value="1"/>
</dbReference>
<sequence>MTSLLWQPSAEALENSAMAKLAQQLGPFNNYADFHDWSINNLEDFWSAVWDSTGIVGTKGEKPYLSSHKEMFKARFFPQARLNYAENLLQGKDEDLAIIALWEDGREHSLSFAQLREQVASASEFLAQQGVGQGDVVAGFVPHGITAVVGLLATASLGAVWTSCSPDFGVAGLVDRFGQVAPKALFTINAYHYNTKLVPMKSKVDEIVAALPSLQAVIVEDYVSCEDNFSAYYSMAEVVATPHQGLNFIQVGFNDPLFVLYSSGTTGKPKCIQHSVGGALIQHRKEHAFHGDMKAGDRLMYFTTCGWMMWNWQVSALACGTTLVCYDGSPFVGGPNRMWELSERYDVTHFGTSAKYLAAIEKAGYHPREHFHLKPLRVLFSTGSPLAPEGFDFVYQHIKADVCLASIIGGTDLLGCFACGNPTIPVFKGEIQCLALGMATNVWDDEANALVGQKGELVCTQPFPSMPLNFVGDDGDKKYHAAYFEHFENTWSHGDYAEITRQGGLIIFGRSDALLNPGGVRIGTAEIYREVESFSEVEESICIGQQWEDDTRVVLFVRMKAGAVLDDSLKQAIAKRIREQNTPRHVPAKIIAVADIPRTLSGKITEVAVRQVVHGEAVKNTDALANPESLSLFKDLPALQS</sequence>
<dbReference type="NCBIfam" id="NF002937">
    <property type="entry name" value="PRK03584.1"/>
    <property type="match status" value="1"/>
</dbReference>
<evidence type="ECO:0000256" key="1">
    <source>
        <dbReference type="ARBA" id="ARBA00006432"/>
    </source>
</evidence>
<dbReference type="Gene3D" id="3.40.50.12780">
    <property type="entry name" value="N-terminal domain of ligase-like"/>
    <property type="match status" value="1"/>
</dbReference>
<evidence type="ECO:0000256" key="2">
    <source>
        <dbReference type="ARBA" id="ARBA00022598"/>
    </source>
</evidence>
<feature type="domain" description="AMP-binding enzyme C-terminal" evidence="6">
    <location>
        <begin position="535"/>
        <end position="603"/>
    </location>
</feature>
<gene>
    <name evidence="7" type="ORF">DFR27_1542</name>
</gene>
<dbReference type="InterPro" id="IPR020845">
    <property type="entry name" value="AMP-binding_CS"/>
</dbReference>
<dbReference type="Gene3D" id="3.30.300.30">
    <property type="match status" value="1"/>
</dbReference>
<dbReference type="Proteomes" id="UP000267187">
    <property type="component" value="Unassembled WGS sequence"/>
</dbReference>
<dbReference type="AlphaFoldDB" id="A0A3M0A9K3"/>
<dbReference type="InterPro" id="IPR045851">
    <property type="entry name" value="AMP-bd_C_sf"/>
</dbReference>
<evidence type="ECO:0000259" key="5">
    <source>
        <dbReference type="Pfam" id="PF00501"/>
    </source>
</evidence>
<comment type="caution">
    <text evidence="7">The sequence shown here is derived from an EMBL/GenBank/DDBJ whole genome shotgun (WGS) entry which is preliminary data.</text>
</comment>
<dbReference type="Pfam" id="PF00501">
    <property type="entry name" value="AMP-binding"/>
    <property type="match status" value="1"/>
</dbReference>
<evidence type="ECO:0000256" key="3">
    <source>
        <dbReference type="ARBA" id="ARBA00022741"/>
    </source>
</evidence>
<proteinExistence type="inferred from homology"/>
<dbReference type="InterPro" id="IPR042099">
    <property type="entry name" value="ANL_N_sf"/>
</dbReference>
<comment type="similarity">
    <text evidence="1">Belongs to the ATP-dependent AMP-binding enzyme family.</text>
</comment>
<dbReference type="Pfam" id="PF13193">
    <property type="entry name" value="AMP-binding_C"/>
    <property type="match status" value="1"/>
</dbReference>
<organism evidence="7 8">
    <name type="scientific">Umboniibacter marinipuniceus</name>
    <dbReference type="NCBI Taxonomy" id="569599"/>
    <lineage>
        <taxon>Bacteria</taxon>
        <taxon>Pseudomonadati</taxon>
        <taxon>Pseudomonadota</taxon>
        <taxon>Gammaproteobacteria</taxon>
        <taxon>Cellvibrionales</taxon>
        <taxon>Cellvibrionaceae</taxon>
        <taxon>Umboniibacter</taxon>
    </lineage>
</organism>